<sequence>MNSVPILHPWDRAARQKLPFKGKADRRSRASSFKGKMKLLSDLLENLEVKEMQTL</sequence>
<accession>A0A087SZ74</accession>
<reference evidence="1 2" key="1">
    <citation type="submission" date="2013-11" db="EMBL/GenBank/DDBJ databases">
        <title>Genome sequencing of Stegodyphus mimosarum.</title>
        <authorList>
            <person name="Bechsgaard J."/>
        </authorList>
    </citation>
    <scope>NUCLEOTIDE SEQUENCE [LARGE SCALE GENOMIC DNA]</scope>
</reference>
<organism evidence="1 2">
    <name type="scientific">Stegodyphus mimosarum</name>
    <name type="common">African social velvet spider</name>
    <dbReference type="NCBI Taxonomy" id="407821"/>
    <lineage>
        <taxon>Eukaryota</taxon>
        <taxon>Metazoa</taxon>
        <taxon>Ecdysozoa</taxon>
        <taxon>Arthropoda</taxon>
        <taxon>Chelicerata</taxon>
        <taxon>Arachnida</taxon>
        <taxon>Araneae</taxon>
        <taxon>Araneomorphae</taxon>
        <taxon>Entelegynae</taxon>
        <taxon>Eresoidea</taxon>
        <taxon>Eresidae</taxon>
        <taxon>Stegodyphus</taxon>
    </lineage>
</organism>
<dbReference type="AlphaFoldDB" id="A0A087SZ74"/>
<evidence type="ECO:0000313" key="1">
    <source>
        <dbReference type="EMBL" id="KFM58163.1"/>
    </source>
</evidence>
<dbReference type="Proteomes" id="UP000054359">
    <property type="component" value="Unassembled WGS sequence"/>
</dbReference>
<protein>
    <submittedName>
        <fullName evidence="1">Uncharacterized protein</fullName>
    </submittedName>
</protein>
<name>A0A087SZ74_STEMI</name>
<gene>
    <name evidence="1" type="ORF">X975_04415</name>
</gene>
<keyword evidence="2" id="KW-1185">Reference proteome</keyword>
<proteinExistence type="predicted"/>
<dbReference type="EMBL" id="KK112637">
    <property type="protein sequence ID" value="KFM58163.1"/>
    <property type="molecule type" value="Genomic_DNA"/>
</dbReference>
<evidence type="ECO:0000313" key="2">
    <source>
        <dbReference type="Proteomes" id="UP000054359"/>
    </source>
</evidence>
<feature type="non-terminal residue" evidence="1">
    <location>
        <position position="55"/>
    </location>
</feature>